<protein>
    <submittedName>
        <fullName evidence="1">Uncharacterized protein</fullName>
    </submittedName>
</protein>
<reference evidence="2" key="2">
    <citation type="submission" date="2015-01" db="EMBL/GenBank/DDBJ databases">
        <title>Evolutionary Origins and Diversification of the Mycorrhizal Mutualists.</title>
        <authorList>
            <consortium name="DOE Joint Genome Institute"/>
            <consortium name="Mycorrhizal Genomics Consortium"/>
            <person name="Kohler A."/>
            <person name="Kuo A."/>
            <person name="Nagy L.G."/>
            <person name="Floudas D."/>
            <person name="Copeland A."/>
            <person name="Barry K.W."/>
            <person name="Cichocki N."/>
            <person name="Veneault-Fourrey C."/>
            <person name="LaButti K."/>
            <person name="Lindquist E.A."/>
            <person name="Lipzen A."/>
            <person name="Lundell T."/>
            <person name="Morin E."/>
            <person name="Murat C."/>
            <person name="Riley R."/>
            <person name="Ohm R."/>
            <person name="Sun H."/>
            <person name="Tunlid A."/>
            <person name="Henrissat B."/>
            <person name="Grigoriev I.V."/>
            <person name="Hibbett D.S."/>
            <person name="Martin F."/>
        </authorList>
    </citation>
    <scope>NUCLEOTIDE SEQUENCE [LARGE SCALE GENOMIC DNA]</scope>
    <source>
        <strain evidence="2">Ve08.2h10</strain>
    </source>
</reference>
<dbReference type="OrthoDB" id="3099927at2759"/>
<reference evidence="1 2" key="1">
    <citation type="submission" date="2014-04" db="EMBL/GenBank/DDBJ databases">
        <authorList>
            <consortium name="DOE Joint Genome Institute"/>
            <person name="Kuo A."/>
            <person name="Kohler A."/>
            <person name="Jargeat P."/>
            <person name="Nagy L.G."/>
            <person name="Floudas D."/>
            <person name="Copeland A."/>
            <person name="Barry K.W."/>
            <person name="Cichocki N."/>
            <person name="Veneault-Fourrey C."/>
            <person name="LaButti K."/>
            <person name="Lindquist E.A."/>
            <person name="Lipzen A."/>
            <person name="Lundell T."/>
            <person name="Morin E."/>
            <person name="Murat C."/>
            <person name="Sun H."/>
            <person name="Tunlid A."/>
            <person name="Henrissat B."/>
            <person name="Grigoriev I.V."/>
            <person name="Hibbett D.S."/>
            <person name="Martin F."/>
            <person name="Nordberg H.P."/>
            <person name="Cantor M.N."/>
            <person name="Hua S.X."/>
        </authorList>
    </citation>
    <scope>NUCLEOTIDE SEQUENCE [LARGE SCALE GENOMIC DNA]</scope>
    <source>
        <strain evidence="1 2">Ve08.2h10</strain>
    </source>
</reference>
<dbReference type="EMBL" id="KN825906">
    <property type="protein sequence ID" value="KIK80909.1"/>
    <property type="molecule type" value="Genomic_DNA"/>
</dbReference>
<dbReference type="InParanoid" id="A0A0D0DHJ4"/>
<dbReference type="HOGENOM" id="CLU_2801010_0_0_1"/>
<dbReference type="AlphaFoldDB" id="A0A0D0DHJ4"/>
<sequence length="68" mass="7493">STITSCGIFHTRNRLILADSPLASVHHVTMMILSTSTAYLISSLTIFNSSTAIFSFADTSTVFRMYGW</sequence>
<accession>A0A0D0DHJ4</accession>
<gene>
    <name evidence="1" type="ORF">PAXRUDRAFT_157374</name>
</gene>
<dbReference type="Proteomes" id="UP000054538">
    <property type="component" value="Unassembled WGS sequence"/>
</dbReference>
<organism evidence="1 2">
    <name type="scientific">Paxillus rubicundulus Ve08.2h10</name>
    <dbReference type="NCBI Taxonomy" id="930991"/>
    <lineage>
        <taxon>Eukaryota</taxon>
        <taxon>Fungi</taxon>
        <taxon>Dikarya</taxon>
        <taxon>Basidiomycota</taxon>
        <taxon>Agaricomycotina</taxon>
        <taxon>Agaricomycetes</taxon>
        <taxon>Agaricomycetidae</taxon>
        <taxon>Boletales</taxon>
        <taxon>Paxilineae</taxon>
        <taxon>Paxillaceae</taxon>
        <taxon>Paxillus</taxon>
    </lineage>
</organism>
<evidence type="ECO:0000313" key="2">
    <source>
        <dbReference type="Proteomes" id="UP000054538"/>
    </source>
</evidence>
<name>A0A0D0DHJ4_9AGAM</name>
<evidence type="ECO:0000313" key="1">
    <source>
        <dbReference type="EMBL" id="KIK80909.1"/>
    </source>
</evidence>
<proteinExistence type="predicted"/>
<feature type="non-terminal residue" evidence="1">
    <location>
        <position position="1"/>
    </location>
</feature>
<keyword evidence="2" id="KW-1185">Reference proteome</keyword>